<keyword evidence="2" id="KW-0732">Signal</keyword>
<dbReference type="Gene3D" id="2.160.20.10">
    <property type="entry name" value="Single-stranded right-handed beta-helix, Pectin lyase-like"/>
    <property type="match status" value="2"/>
</dbReference>
<dbReference type="NCBIfam" id="TIGR01731">
    <property type="entry name" value="fil_hemag_20aa"/>
    <property type="match status" value="16"/>
</dbReference>
<dbReference type="Pfam" id="PF05594">
    <property type="entry name" value="Fil_haemagg"/>
    <property type="match status" value="6"/>
</dbReference>
<feature type="region of interest" description="Disordered" evidence="1">
    <location>
        <begin position="1122"/>
        <end position="1143"/>
    </location>
</feature>
<dbReference type="NCBIfam" id="TIGR01901">
    <property type="entry name" value="adhes_NPXG"/>
    <property type="match status" value="1"/>
</dbReference>
<dbReference type="InterPro" id="IPR008619">
    <property type="entry name" value="Filamentous_hemagglutn_rpt"/>
</dbReference>
<dbReference type="AlphaFoldDB" id="A0A316HSQ8"/>
<evidence type="ECO:0000259" key="3">
    <source>
        <dbReference type="SMART" id="SM00912"/>
    </source>
</evidence>
<reference evidence="4 5" key="1">
    <citation type="submission" date="2018-05" db="EMBL/GenBank/DDBJ databases">
        <title>Genomic Encyclopedia of Type Strains, Phase IV (KMG-IV): sequencing the most valuable type-strain genomes for metagenomic binning, comparative biology and taxonomic classification.</title>
        <authorList>
            <person name="Goeker M."/>
        </authorList>
    </citation>
    <scope>NUCLEOTIDE SEQUENCE [LARGE SCALE GENOMIC DNA]</scope>
    <source>
        <strain evidence="4 5">DSM 14263</strain>
    </source>
</reference>
<gene>
    <name evidence="4" type="ORF">C7456_11159</name>
</gene>
<feature type="compositionally biased region" description="Low complexity" evidence="1">
    <location>
        <begin position="1126"/>
        <end position="1143"/>
    </location>
</feature>
<comment type="caution">
    <text evidence="4">The sequence shown here is derived from an EMBL/GenBank/DDBJ whole genome shotgun (WGS) entry which is preliminary data.</text>
</comment>
<evidence type="ECO:0000256" key="2">
    <source>
        <dbReference type="SAM" id="SignalP"/>
    </source>
</evidence>
<dbReference type="Pfam" id="PF05860">
    <property type="entry name" value="TPS"/>
    <property type="match status" value="1"/>
</dbReference>
<feature type="domain" description="Filamentous haemagglutinin FhaB/tRNA nuclease CdiA-like TPS" evidence="3">
    <location>
        <begin position="53"/>
        <end position="174"/>
    </location>
</feature>
<organism evidence="4 5">
    <name type="scientific">Fulvimonas soli</name>
    <dbReference type="NCBI Taxonomy" id="155197"/>
    <lineage>
        <taxon>Bacteria</taxon>
        <taxon>Pseudomonadati</taxon>
        <taxon>Pseudomonadota</taxon>
        <taxon>Gammaproteobacteria</taxon>
        <taxon>Lysobacterales</taxon>
        <taxon>Rhodanobacteraceae</taxon>
        <taxon>Fulvimonas</taxon>
    </lineage>
</organism>
<dbReference type="SUPFAM" id="SSF51126">
    <property type="entry name" value="Pectin lyase-like"/>
    <property type="match status" value="1"/>
</dbReference>
<protein>
    <submittedName>
        <fullName evidence="4">Filamentous hemagglutinin family protein</fullName>
    </submittedName>
</protein>
<dbReference type="Proteomes" id="UP000245812">
    <property type="component" value="Unassembled WGS sequence"/>
</dbReference>
<dbReference type="InterPro" id="IPR011050">
    <property type="entry name" value="Pectin_lyase_fold/virulence"/>
</dbReference>
<feature type="chain" id="PRO_5016356746" evidence="2">
    <location>
        <begin position="35"/>
        <end position="1143"/>
    </location>
</feature>
<feature type="non-terminal residue" evidence="4">
    <location>
        <position position="1143"/>
    </location>
</feature>
<proteinExistence type="predicted"/>
<evidence type="ECO:0000256" key="1">
    <source>
        <dbReference type="SAM" id="MobiDB-lite"/>
    </source>
</evidence>
<dbReference type="SMART" id="SM00912">
    <property type="entry name" value="Haemagg_act"/>
    <property type="match status" value="1"/>
</dbReference>
<feature type="signal peptide" evidence="2">
    <location>
        <begin position="1"/>
        <end position="34"/>
    </location>
</feature>
<accession>A0A316HSQ8</accession>
<sequence>MKDFRHRPLPMRPLRRKALCAALGLALGWPAAHAQSAAVRPDGSTATTTQQAPNGVPVVNIAAPNAAGLSHNRYRQFDVGAQGLILNNSGAISSTQLAGYVYGNPDLSSGAAARLILNEVTSTAPSRLQGVLEVAGRAADVVVANPNGIDCNGCGFINATRGVLATGTPVLGADGTLSALRVTGGTLTIGGQGLDGSGIDRVDLIARAVAVNAGLWANRLNVVTGANRVDYATLATQKLAGTGAAPALALDVSALGGMYAGAIRLVGTEAGLGVNSQGQVAAQDGDLTLTSAGQVVLGGKTGATGNVAVEAAQSVASAGTLAAGGALRLDSGGDLNVGGTLYSDGAMTLTAGGALVNRGQVQSQGGALTLQAAGTLANAAGAGMLANGPVAVHAGALDNAGRLESVQGMGLTLQGAATNAGVLQADQGGLVLSAATLGNGGRIAAGGDASLGASTSLGSTGTLVANGKVTLSAPSLSTAGTIQAGQSLAIAGGSLSSAGKLYALGGDWTAQLSGAFNGASGSDIYGAGKVGVQAASFVNAGGVEARQALSLTSGGELRNQGTLQADGGDATLAAGTLDNDGTVSARAHLHLGATGALTTHGQAVAGGDVDLGGARLDTAGLVQAGGRLDLGSAGDLVNAGRLYALGGNWTARLGGAYAGQAGSDVYGSGDLALHAAAFANAGTFEAERSLAIQADHALGNSGLLRADQGNLTLGADALSNGGRIGAGGDASLGASTSLGSTGTLVANGKVTLSAPILSTAGTIQAGQSLAIAGGSLSSAGKLYALGGDWTAQLSGAFNGASGSDIYGAGNVGVRAASFVNAGGVEAGRNVQATVDSALDNRGAVQADQGSLAFSAATLSNDGQISAGSDAGLSASTSLGSTGTLVANGKVTLSAPSLGTAGTIQAGQSLAIAGGSLSNAGKLYALGGDWTAQLSGAFNGTGGSDVYAAGNVGLRAASFVNAGGVEAGRNVQATVNGALDNRGAVQADQGSLALSAGTLGNGGRIAAGGDASLGASTSLGSTGTLVANGKVTLSAPSLGTAGTIQAGQSLAIAGGSLSSAGKLYALGGDWTAQLSGAFDGASGSDIYGAGKVGVQAASFVNAGGVEARQALSLTSGGELRNQGTLQADGGDATLAAGTLDNDGT</sequence>
<dbReference type="EMBL" id="QGHC01000011">
    <property type="protein sequence ID" value="PWK84381.1"/>
    <property type="molecule type" value="Genomic_DNA"/>
</dbReference>
<dbReference type="InterPro" id="IPR012334">
    <property type="entry name" value="Pectin_lyas_fold"/>
</dbReference>
<evidence type="ECO:0000313" key="5">
    <source>
        <dbReference type="Proteomes" id="UP000245812"/>
    </source>
</evidence>
<dbReference type="InterPro" id="IPR010069">
    <property type="entry name" value="CdiA_FHA1_rpt"/>
</dbReference>
<keyword evidence="5" id="KW-1185">Reference proteome</keyword>
<dbReference type="InterPro" id="IPR008638">
    <property type="entry name" value="FhaB/CdiA-like_TPS"/>
</dbReference>
<evidence type="ECO:0000313" key="4">
    <source>
        <dbReference type="EMBL" id="PWK84381.1"/>
    </source>
</evidence>
<name>A0A316HSQ8_9GAMM</name>